<feature type="compositionally biased region" description="Basic and acidic residues" evidence="1">
    <location>
        <begin position="379"/>
        <end position="390"/>
    </location>
</feature>
<reference evidence="2 3" key="1">
    <citation type="journal article" date="2009" name="Science">
        <title>Green evolution and dynamic adaptations revealed by genomes of the marine picoeukaryotes Micromonas.</title>
        <authorList>
            <person name="Worden A.Z."/>
            <person name="Lee J.H."/>
            <person name="Mock T."/>
            <person name="Rouze P."/>
            <person name="Simmons M.P."/>
            <person name="Aerts A.L."/>
            <person name="Allen A.E."/>
            <person name="Cuvelier M.L."/>
            <person name="Derelle E."/>
            <person name="Everett M.V."/>
            <person name="Foulon E."/>
            <person name="Grimwood J."/>
            <person name="Gundlach H."/>
            <person name="Henrissat B."/>
            <person name="Napoli C."/>
            <person name="McDonald S.M."/>
            <person name="Parker M.S."/>
            <person name="Rombauts S."/>
            <person name="Salamov A."/>
            <person name="Von Dassow P."/>
            <person name="Badger J.H."/>
            <person name="Coutinho P.M."/>
            <person name="Demir E."/>
            <person name="Dubchak I."/>
            <person name="Gentemann C."/>
            <person name="Eikrem W."/>
            <person name="Gready J.E."/>
            <person name="John U."/>
            <person name="Lanier W."/>
            <person name="Lindquist E.A."/>
            <person name="Lucas S."/>
            <person name="Mayer K.F."/>
            <person name="Moreau H."/>
            <person name="Not F."/>
            <person name="Otillar R."/>
            <person name="Panaud O."/>
            <person name="Pangilinan J."/>
            <person name="Paulsen I."/>
            <person name="Piegu B."/>
            <person name="Poliakov A."/>
            <person name="Robbens S."/>
            <person name="Schmutz J."/>
            <person name="Toulza E."/>
            <person name="Wyss T."/>
            <person name="Zelensky A."/>
            <person name="Zhou K."/>
            <person name="Armbrust E.V."/>
            <person name="Bhattacharya D."/>
            <person name="Goodenough U.W."/>
            <person name="Van de Peer Y."/>
            <person name="Grigoriev I.V."/>
        </authorList>
    </citation>
    <scope>NUCLEOTIDE SEQUENCE [LARGE SCALE GENOMIC DNA]</scope>
    <source>
        <strain evidence="2 3">CCMP1545</strain>
    </source>
</reference>
<accession>C1MR78</accession>
<feature type="region of interest" description="Disordered" evidence="1">
    <location>
        <begin position="37"/>
        <end position="67"/>
    </location>
</feature>
<gene>
    <name evidence="2" type="ORF">MICPUCDRAFT_67602</name>
</gene>
<evidence type="ECO:0000313" key="3">
    <source>
        <dbReference type="Proteomes" id="UP000001876"/>
    </source>
</evidence>
<dbReference type="SUPFAM" id="SSF51430">
    <property type="entry name" value="NAD(P)-linked oxidoreductase"/>
    <property type="match status" value="1"/>
</dbReference>
<feature type="compositionally biased region" description="Polar residues" evidence="1">
    <location>
        <begin position="49"/>
        <end position="58"/>
    </location>
</feature>
<dbReference type="RefSeq" id="XP_003058256.1">
    <property type="nucleotide sequence ID" value="XM_003058210.1"/>
</dbReference>
<dbReference type="InterPro" id="IPR036812">
    <property type="entry name" value="NAD(P)_OxRdtase_dom_sf"/>
</dbReference>
<dbReference type="EMBL" id="GG663738">
    <property type="protein sequence ID" value="EEH58207.1"/>
    <property type="molecule type" value="Genomic_DNA"/>
</dbReference>
<feature type="compositionally biased region" description="Basic residues" evidence="1">
    <location>
        <begin position="38"/>
        <end position="48"/>
    </location>
</feature>
<dbReference type="Proteomes" id="UP000001876">
    <property type="component" value="Unassembled WGS sequence"/>
</dbReference>
<protein>
    <submittedName>
        <fullName evidence="2">Predicted protein</fullName>
    </submittedName>
</protein>
<dbReference type="OrthoDB" id="37537at2759"/>
<organism evidence="3">
    <name type="scientific">Micromonas pusilla (strain CCMP1545)</name>
    <name type="common">Picoplanktonic green alga</name>
    <dbReference type="NCBI Taxonomy" id="564608"/>
    <lineage>
        <taxon>Eukaryota</taxon>
        <taxon>Viridiplantae</taxon>
        <taxon>Chlorophyta</taxon>
        <taxon>Mamiellophyceae</taxon>
        <taxon>Mamiellales</taxon>
        <taxon>Mamiellaceae</taxon>
        <taxon>Micromonas</taxon>
    </lineage>
</organism>
<dbReference type="STRING" id="564608.C1MR78"/>
<sequence>MLGARASFTTSATSARIRSVTSSRAFASPSRALLAMGRSKKERGKQRVATKSATQASANPHDDDAPELPDYDIVTMGPLDVSAVALSVKGWTGGSDDANAYVAAIDRGYLLIGAASPEELRLAKEYEGYWSVSEAAELPGVRAPMTYAIVDVDDASGGGGTVKDILQAHTIAAGGCEPDVFCLRADPGEDGENVARLAEGIVAAWELGACGNVIAVDGFNGDAVGKLVDALKDTPEIKVAFNRVAFSLADRSALENGDVDACKSRGVGVLAVDPLGEGSRVTNVTHAECDQAQCRLLAFLGSMVGGGVQKSPTQVGVNYVVSKGIVPEIETRYGSVAWECGGAMLWRLDENALGILDERADAVAAGESGVDAETAEAAEELRGEVEGGKP</sequence>
<dbReference type="AlphaFoldDB" id="C1MR78"/>
<dbReference type="OMA" id="VAWECGG"/>
<dbReference type="KEGG" id="mpp:MICPUCDRAFT_67602"/>
<dbReference type="Gene3D" id="3.20.20.100">
    <property type="entry name" value="NADP-dependent oxidoreductase domain"/>
    <property type="match status" value="1"/>
</dbReference>
<proteinExistence type="predicted"/>
<evidence type="ECO:0000256" key="1">
    <source>
        <dbReference type="SAM" id="MobiDB-lite"/>
    </source>
</evidence>
<name>C1MR78_MICPC</name>
<dbReference type="GeneID" id="9683322"/>
<feature type="region of interest" description="Disordered" evidence="1">
    <location>
        <begin position="366"/>
        <end position="390"/>
    </location>
</feature>
<evidence type="ECO:0000313" key="2">
    <source>
        <dbReference type="EMBL" id="EEH58207.1"/>
    </source>
</evidence>
<keyword evidence="3" id="KW-1185">Reference proteome</keyword>